<dbReference type="OrthoDB" id="2686689at2759"/>
<dbReference type="SUPFAM" id="SSF53098">
    <property type="entry name" value="Ribonuclease H-like"/>
    <property type="match status" value="1"/>
</dbReference>
<dbReference type="GO" id="GO:0003676">
    <property type="term" value="F:nucleic acid binding"/>
    <property type="evidence" value="ECO:0007669"/>
    <property type="project" value="InterPro"/>
</dbReference>
<dbReference type="PROSITE" id="PS50994">
    <property type="entry name" value="INTEGRASE"/>
    <property type="match status" value="1"/>
</dbReference>
<dbReference type="Proteomes" id="UP000594262">
    <property type="component" value="Unplaced"/>
</dbReference>
<name>A0A7M5V0T0_9CNID</name>
<accession>A0A7M5V0T0</accession>
<dbReference type="PANTHER" id="PTHR46791:SF4">
    <property type="match status" value="1"/>
</dbReference>
<sequence>QNFFQNLVNFTQEIINLDDNLDLLENTLSKCEDYFKVLNFINENLLQAEDNEDPEELHPIAAEALLQWTNRANVVRLCHFFHRISSLLNDLINNHFESDGMTCPKVYTGNPGQPKYEISKEQIEYLRDLHFSWTKIAELLGISPKTLSRRRNELRIQNHRDFTDINYENLRAEMESIRELTPNIGQTRMLGALRARGINVQRWRVRNLLRDIDPQGTIMRWRTTTKRRKYNVKYPNSLWHIDGNHKMIKWRFVVHACIDGFSRLIPYLYCANNNKSDTVLNLFQDASQNHGLPSRVRADYGLENVGVARMMVETRGPNRGSMITGSSVHNQRVERLHRDVTTGVLRAYINLFQDMVSDGILDPLNEIHIFCLHLVFHNEINRSLSEFVLQWNQHSLSTEHNSSPLQLWTAGLLRNSRARHQILNDIPVEGLMLFGTEGDVDSVIEDEDYEVNVPRINLPLTHDQIHHIMENVPQNIPRNDRVHAYINIVQMVENMLI</sequence>
<protein>
    <recommendedName>
        <fullName evidence="1">Integrase catalytic domain-containing protein</fullName>
    </recommendedName>
</protein>
<dbReference type="InterPro" id="IPR012337">
    <property type="entry name" value="RNaseH-like_sf"/>
</dbReference>
<organism evidence="2 3">
    <name type="scientific">Clytia hemisphaerica</name>
    <dbReference type="NCBI Taxonomy" id="252671"/>
    <lineage>
        <taxon>Eukaryota</taxon>
        <taxon>Metazoa</taxon>
        <taxon>Cnidaria</taxon>
        <taxon>Hydrozoa</taxon>
        <taxon>Hydroidolina</taxon>
        <taxon>Leptothecata</taxon>
        <taxon>Obeliida</taxon>
        <taxon>Clytiidae</taxon>
        <taxon>Clytia</taxon>
    </lineage>
</organism>
<reference evidence="2" key="1">
    <citation type="submission" date="2021-01" db="UniProtKB">
        <authorList>
            <consortium name="EnsemblMetazoa"/>
        </authorList>
    </citation>
    <scope>IDENTIFICATION</scope>
</reference>
<dbReference type="Pfam" id="PF24764">
    <property type="entry name" value="rva_4"/>
    <property type="match status" value="1"/>
</dbReference>
<evidence type="ECO:0000313" key="2">
    <source>
        <dbReference type="EnsemblMetazoa" id="CLYHEMP004435.1"/>
    </source>
</evidence>
<dbReference type="EnsemblMetazoa" id="CLYHEMT004435.1">
    <property type="protein sequence ID" value="CLYHEMP004435.1"/>
    <property type="gene ID" value="CLYHEMG004435"/>
</dbReference>
<dbReference type="Gene3D" id="3.30.420.10">
    <property type="entry name" value="Ribonuclease H-like superfamily/Ribonuclease H"/>
    <property type="match status" value="1"/>
</dbReference>
<dbReference type="GO" id="GO:0015074">
    <property type="term" value="P:DNA integration"/>
    <property type="evidence" value="ECO:0007669"/>
    <property type="project" value="InterPro"/>
</dbReference>
<evidence type="ECO:0000259" key="1">
    <source>
        <dbReference type="PROSITE" id="PS50994"/>
    </source>
</evidence>
<evidence type="ECO:0000313" key="3">
    <source>
        <dbReference type="Proteomes" id="UP000594262"/>
    </source>
</evidence>
<dbReference type="AlphaFoldDB" id="A0A7M5V0T0"/>
<dbReference type="InterPro" id="IPR036397">
    <property type="entry name" value="RNaseH_sf"/>
</dbReference>
<feature type="domain" description="Integrase catalytic" evidence="1">
    <location>
        <begin position="231"/>
        <end position="412"/>
    </location>
</feature>
<keyword evidence="3" id="KW-1185">Reference proteome</keyword>
<dbReference type="InterPro" id="IPR001584">
    <property type="entry name" value="Integrase_cat-core"/>
</dbReference>
<dbReference type="PANTHER" id="PTHR46791">
    <property type="entry name" value="EXPRESSED PROTEIN"/>
    <property type="match status" value="1"/>
</dbReference>
<proteinExistence type="predicted"/>
<dbReference type="InterPro" id="IPR058913">
    <property type="entry name" value="Integrase_dom_put"/>
</dbReference>